<dbReference type="EMBL" id="CP023445">
    <property type="protein sequence ID" value="ATE57325.1"/>
    <property type="molecule type" value="Genomic_DNA"/>
</dbReference>
<keyword evidence="2" id="KW-1185">Reference proteome</keyword>
<organism evidence="1 2">
    <name type="scientific">Actinosynnema pretiosum</name>
    <dbReference type="NCBI Taxonomy" id="42197"/>
    <lineage>
        <taxon>Bacteria</taxon>
        <taxon>Bacillati</taxon>
        <taxon>Actinomycetota</taxon>
        <taxon>Actinomycetes</taxon>
        <taxon>Pseudonocardiales</taxon>
        <taxon>Pseudonocardiaceae</taxon>
        <taxon>Actinosynnema</taxon>
    </lineage>
</organism>
<dbReference type="Proteomes" id="UP000218505">
    <property type="component" value="Chromosome"/>
</dbReference>
<evidence type="ECO:0000313" key="2">
    <source>
        <dbReference type="Proteomes" id="UP000218505"/>
    </source>
</evidence>
<dbReference type="KEGG" id="apre:CNX65_31800"/>
<evidence type="ECO:0000313" key="1">
    <source>
        <dbReference type="EMBL" id="ATE57325.1"/>
    </source>
</evidence>
<gene>
    <name evidence="1" type="ORF">CNX65_31800</name>
</gene>
<dbReference type="RefSeq" id="WP_096497037.1">
    <property type="nucleotide sequence ID" value="NZ_CP023445.1"/>
</dbReference>
<reference evidence="1" key="1">
    <citation type="submission" date="2017-09" db="EMBL/GenBank/DDBJ databases">
        <title>Complete Genome Sequence of ansamitocin-producing Bacterium Actinosynnema pretiosum X47.</title>
        <authorList>
            <person name="Cao G."/>
            <person name="Zong G."/>
            <person name="Zhong C."/>
            <person name="Fu J."/>
        </authorList>
    </citation>
    <scope>NUCLEOTIDE SEQUENCE [LARGE SCALE GENOMIC DNA]</scope>
    <source>
        <strain evidence="1">X47</strain>
    </source>
</reference>
<accession>A0A290ZEB0</accession>
<name>A0A290ZEB0_9PSEU</name>
<dbReference type="AlphaFoldDB" id="A0A290ZEB0"/>
<sequence>MTTWLGVNAGHEDPTSAESAALALHGSLLYEAAVVCVHDVGPHWALSFRLPKAPSGNVVSTLVERGTGIALHEGGVERVAGPSELVAGALRAALAHRDRVEGTALRFPGQRALHGRYGVADVLAFSAIEEVRPHDVRSVEARGDLRPRFSGGRLVLDCS</sequence>
<proteinExistence type="predicted"/>
<protein>
    <submittedName>
        <fullName evidence="1">Uncharacterized protein</fullName>
    </submittedName>
</protein>